<proteinExistence type="predicted"/>
<dbReference type="Proteomes" id="UP001165460">
    <property type="component" value="Unassembled WGS sequence"/>
</dbReference>
<organism evidence="1 2">
    <name type="scientific">Pedobacter montanisoli</name>
    <dbReference type="NCBI Taxonomy" id="2923277"/>
    <lineage>
        <taxon>Bacteria</taxon>
        <taxon>Pseudomonadati</taxon>
        <taxon>Bacteroidota</taxon>
        <taxon>Sphingobacteriia</taxon>
        <taxon>Sphingobacteriales</taxon>
        <taxon>Sphingobacteriaceae</taxon>
        <taxon>Pedobacter</taxon>
    </lineage>
</organism>
<evidence type="ECO:0008006" key="3">
    <source>
        <dbReference type="Google" id="ProtNLM"/>
    </source>
</evidence>
<name>A0ABS9ZUP0_9SPHI</name>
<accession>A0ABS9ZUP0</accession>
<dbReference type="EMBL" id="JALGBH010000001">
    <property type="protein sequence ID" value="MCJ0742324.1"/>
    <property type="molecule type" value="Genomic_DNA"/>
</dbReference>
<evidence type="ECO:0000313" key="1">
    <source>
        <dbReference type="EMBL" id="MCJ0742324.1"/>
    </source>
</evidence>
<sequence length="150" mass="16748">MSGLNKLIKSEIDSNLREELEERLAIVEHKIKFMDKVPVCILDTLAHPGLTLMDYAEGAGAALTTSAGEAAFLIFYEEGKTLEELMRLVPTLLDENWSAVKYNRVYLLADAYQAAKPADAVALTEDIAEMIHPGHFIFGFEGDKWIKFTL</sequence>
<evidence type="ECO:0000313" key="2">
    <source>
        <dbReference type="Proteomes" id="UP001165460"/>
    </source>
</evidence>
<comment type="caution">
    <text evidence="1">The sequence shown here is derived from an EMBL/GenBank/DDBJ whole genome shotgun (WGS) entry which is preliminary data.</text>
</comment>
<reference evidence="1" key="1">
    <citation type="submission" date="2022-03" db="EMBL/GenBank/DDBJ databases">
        <authorList>
            <person name="Woo C.Y."/>
        </authorList>
    </citation>
    <scope>NUCLEOTIDE SEQUENCE</scope>
    <source>
        <strain evidence="1">CYS-01</strain>
    </source>
</reference>
<protein>
    <recommendedName>
        <fullName evidence="3">Fe/B12 periplasmic-binding domain-containing protein</fullName>
    </recommendedName>
</protein>
<dbReference type="RefSeq" id="WP_243360677.1">
    <property type="nucleotide sequence ID" value="NZ_JALGBH010000001.1"/>
</dbReference>
<keyword evidence="2" id="KW-1185">Reference proteome</keyword>
<gene>
    <name evidence="1" type="ORF">MMF97_06330</name>
</gene>